<dbReference type="EMBL" id="JBCGBO010000005">
    <property type="protein sequence ID" value="KAK9200449.1"/>
    <property type="molecule type" value="Genomic_DNA"/>
</dbReference>
<comment type="caution">
    <text evidence="2">The sequence shown here is derived from an EMBL/GenBank/DDBJ whole genome shotgun (WGS) entry which is preliminary data.</text>
</comment>
<feature type="region of interest" description="Disordered" evidence="1">
    <location>
        <begin position="1"/>
        <end position="38"/>
    </location>
</feature>
<name>A0AAP0QMS8_9ROSI</name>
<keyword evidence="3" id="KW-1185">Reference proteome</keyword>
<dbReference type="Proteomes" id="UP001428341">
    <property type="component" value="Unassembled WGS sequence"/>
</dbReference>
<gene>
    <name evidence="2" type="ORF">WN944_015647</name>
</gene>
<accession>A0AAP0QMS8</accession>
<dbReference type="InterPro" id="IPR044701">
    <property type="entry name" value="MRL7/MRL7L"/>
</dbReference>
<dbReference type="AlphaFoldDB" id="A0AAP0QMS8"/>
<dbReference type="PANTHER" id="PTHR34669:SF1">
    <property type="entry name" value="THIOREDOXIN-LIKE FOLD DOMAIN-CONTAINING PROTEIN MRL7L, CHLOROPLASTIC"/>
    <property type="match status" value="1"/>
</dbReference>
<evidence type="ECO:0000256" key="1">
    <source>
        <dbReference type="SAM" id="MobiDB-lite"/>
    </source>
</evidence>
<evidence type="ECO:0000313" key="3">
    <source>
        <dbReference type="Proteomes" id="UP001428341"/>
    </source>
</evidence>
<dbReference type="GO" id="GO:0009658">
    <property type="term" value="P:chloroplast organization"/>
    <property type="evidence" value="ECO:0007669"/>
    <property type="project" value="InterPro"/>
</dbReference>
<sequence length="202" mass="23628">MSTVNPSQKFLEKGKKNQIEGNFETRRSQRPSRRPSVKIDENEIVWQDDNYIRPIKDIETAEREEAVFKDISPLIVLVHNRYKRPKENERIRDELEKAVHIIWNCRLPSPRVIDANIEHDLVSALQVSVFPEDLCSFRLKAWQQVKPLGMNEKCFGYSWRLLWVLESHQAGKLDTSGTAKAVISSFQKLRVSFDMDQDSYIL</sequence>
<protein>
    <submittedName>
        <fullName evidence="2">Uncharacterized protein</fullName>
    </submittedName>
</protein>
<dbReference type="PANTHER" id="PTHR34669">
    <property type="entry name" value="THIOREDOXIN-LIKE FOLD DOMAIN-CONTAINING PROTEIN MRL7L, CHLOROPLASTIC"/>
    <property type="match status" value="1"/>
</dbReference>
<reference evidence="2 3" key="1">
    <citation type="submission" date="2024-05" db="EMBL/GenBank/DDBJ databases">
        <title>Haplotype-resolved chromosome-level genome assembly of Huyou (Citrus changshanensis).</title>
        <authorList>
            <person name="Miao C."/>
            <person name="Chen W."/>
            <person name="Wu Y."/>
            <person name="Wang L."/>
            <person name="Zhao S."/>
            <person name="Grierson D."/>
            <person name="Xu C."/>
            <person name="Chen K."/>
        </authorList>
    </citation>
    <scope>NUCLEOTIDE SEQUENCE [LARGE SCALE GENOMIC DNA]</scope>
    <source>
        <strain evidence="2">01-14</strain>
        <tissue evidence="2">Leaf</tissue>
    </source>
</reference>
<feature type="compositionally biased region" description="Basic and acidic residues" evidence="1">
    <location>
        <begin position="10"/>
        <end position="27"/>
    </location>
</feature>
<dbReference type="GO" id="GO:0009570">
    <property type="term" value="C:chloroplast stroma"/>
    <property type="evidence" value="ECO:0007669"/>
    <property type="project" value="TreeGrafter"/>
</dbReference>
<organism evidence="2 3">
    <name type="scientific">Citrus x changshan-huyou</name>
    <dbReference type="NCBI Taxonomy" id="2935761"/>
    <lineage>
        <taxon>Eukaryota</taxon>
        <taxon>Viridiplantae</taxon>
        <taxon>Streptophyta</taxon>
        <taxon>Embryophyta</taxon>
        <taxon>Tracheophyta</taxon>
        <taxon>Spermatophyta</taxon>
        <taxon>Magnoliopsida</taxon>
        <taxon>eudicotyledons</taxon>
        <taxon>Gunneridae</taxon>
        <taxon>Pentapetalae</taxon>
        <taxon>rosids</taxon>
        <taxon>malvids</taxon>
        <taxon>Sapindales</taxon>
        <taxon>Rutaceae</taxon>
        <taxon>Aurantioideae</taxon>
        <taxon>Citrus</taxon>
    </lineage>
</organism>
<dbReference type="GO" id="GO:0006355">
    <property type="term" value="P:regulation of DNA-templated transcription"/>
    <property type="evidence" value="ECO:0007669"/>
    <property type="project" value="InterPro"/>
</dbReference>
<proteinExistence type="predicted"/>
<evidence type="ECO:0000313" key="2">
    <source>
        <dbReference type="EMBL" id="KAK9200449.1"/>
    </source>
</evidence>